<name>A0A3M6XXY8_HORWE</name>
<organism evidence="8 9">
    <name type="scientific">Hortaea werneckii</name>
    <name type="common">Black yeast</name>
    <name type="synonym">Cladosporium werneckii</name>
    <dbReference type="NCBI Taxonomy" id="91943"/>
    <lineage>
        <taxon>Eukaryota</taxon>
        <taxon>Fungi</taxon>
        <taxon>Dikarya</taxon>
        <taxon>Ascomycota</taxon>
        <taxon>Pezizomycotina</taxon>
        <taxon>Dothideomycetes</taxon>
        <taxon>Dothideomycetidae</taxon>
        <taxon>Mycosphaerellales</taxon>
        <taxon>Teratosphaeriaceae</taxon>
        <taxon>Hortaea</taxon>
    </lineage>
</organism>
<dbReference type="GO" id="GO:0005634">
    <property type="term" value="C:nucleus"/>
    <property type="evidence" value="ECO:0007669"/>
    <property type="project" value="UniProtKB-SubCell"/>
</dbReference>
<evidence type="ECO:0000256" key="4">
    <source>
        <dbReference type="ARBA" id="ARBA00023163"/>
    </source>
</evidence>
<dbReference type="InterPro" id="IPR050815">
    <property type="entry name" value="TF_fung"/>
</dbReference>
<dbReference type="CDD" id="cd00067">
    <property type="entry name" value="GAL4"/>
    <property type="match status" value="1"/>
</dbReference>
<sequence length="624" mass="69737">MEPNIEPAFQAQLQQATAYDSQQQNGFNHEPQFDITPQQQQDTSQQQLAAQACTSCRKQKRKCDKQIPQCSLCQRIGRRCDYSEENRVLPPSAEEFTSLRQEVAELKHLLSSNVLPSARANASANSSSDVSMSNDSSPANFLSSIIPNGQPQRPAWPAASSFPSLFFLDSSAFEYERFQIQVPHIRVPSGALAALGSSAELRLMIENFFSSVHTYFPIVSKIRLYQHLANPLHEPGAEVALLFMAMKLVSIELPEGSPPQTQVYQDVKSFYTYMEAQNGFSIQMLQGLLLISLYEYGHGIYPAAYLSGGNAARLGHAMGLHARDVPQMLPRCTTWTEQEERRRVWWGVLILDRISNIGHRGKPFASAEPSPDMHLPTDDTAWDRGQMLATAPLSLSASQTIRASSFARACQSVHLAGKVCRHIDDKTIPLDYRFEEALQLHKTLKALAALLPTEAEGEDPTTGPTLCSSLAICYSALLTLYDAYGCSERSVPDAPESQLVMQKESIQGIAEVCESVLLLGRKIGQRIELGEGLGRLSPLTVECMYEAGASYAWYLRETSNPQYGEKLAEVKELLRLFERRWRVAGQYLLYIDEFWQYGCMGNPDPRDYIRIIEATEYQLVSAIR</sequence>
<evidence type="ECO:0000256" key="2">
    <source>
        <dbReference type="ARBA" id="ARBA00022723"/>
    </source>
</evidence>
<dbReference type="AlphaFoldDB" id="A0A3M6XXY8"/>
<keyword evidence="3" id="KW-0805">Transcription regulation</keyword>
<dbReference type="Pfam" id="PF00172">
    <property type="entry name" value="Zn_clus"/>
    <property type="match status" value="1"/>
</dbReference>
<reference evidence="8 9" key="1">
    <citation type="journal article" date="2018" name="BMC Genomics">
        <title>Genomic evidence for intraspecific hybridization in a clonal and extremely halotolerant yeast.</title>
        <authorList>
            <person name="Gostincar C."/>
            <person name="Stajich J.E."/>
            <person name="Zupancic J."/>
            <person name="Zalar P."/>
            <person name="Gunde-Cimerman N."/>
        </authorList>
    </citation>
    <scope>NUCLEOTIDE SEQUENCE [LARGE SCALE GENOMIC DNA]</scope>
    <source>
        <strain evidence="8 9">EXF-6654</strain>
    </source>
</reference>
<keyword evidence="2" id="KW-0479">Metal-binding</keyword>
<dbReference type="InterPro" id="IPR001138">
    <property type="entry name" value="Zn2Cys6_DnaBD"/>
</dbReference>
<evidence type="ECO:0000256" key="3">
    <source>
        <dbReference type="ARBA" id="ARBA00023015"/>
    </source>
</evidence>
<feature type="region of interest" description="Disordered" evidence="6">
    <location>
        <begin position="16"/>
        <end position="43"/>
    </location>
</feature>
<dbReference type="VEuPathDB" id="FungiDB:BTJ68_06425"/>
<dbReference type="PANTHER" id="PTHR47338">
    <property type="entry name" value="ZN(II)2CYS6 TRANSCRIPTION FACTOR (EUROFUNG)-RELATED"/>
    <property type="match status" value="1"/>
</dbReference>
<evidence type="ECO:0000256" key="1">
    <source>
        <dbReference type="ARBA" id="ARBA00004123"/>
    </source>
</evidence>
<evidence type="ECO:0000313" key="9">
    <source>
        <dbReference type="Proteomes" id="UP000282582"/>
    </source>
</evidence>
<dbReference type="InterPro" id="IPR036864">
    <property type="entry name" value="Zn2-C6_fun-type_DNA-bd_sf"/>
</dbReference>
<dbReference type="PANTHER" id="PTHR47338:SF20">
    <property type="entry name" value="ZN(II)2CYS6 TRANSCRIPTION FACTOR (EUROFUNG)"/>
    <property type="match status" value="1"/>
</dbReference>
<evidence type="ECO:0000313" key="8">
    <source>
        <dbReference type="EMBL" id="RMX95602.1"/>
    </source>
</evidence>
<protein>
    <recommendedName>
        <fullName evidence="7">Zn(2)-C6 fungal-type domain-containing protein</fullName>
    </recommendedName>
</protein>
<dbReference type="GO" id="GO:0006351">
    <property type="term" value="P:DNA-templated transcription"/>
    <property type="evidence" value="ECO:0007669"/>
    <property type="project" value="InterPro"/>
</dbReference>
<evidence type="ECO:0000256" key="6">
    <source>
        <dbReference type="SAM" id="MobiDB-lite"/>
    </source>
</evidence>
<dbReference type="PROSITE" id="PS50048">
    <property type="entry name" value="ZN2_CY6_FUNGAL_2"/>
    <property type="match status" value="1"/>
</dbReference>
<dbReference type="SUPFAM" id="SSF57701">
    <property type="entry name" value="Zn2/Cys6 DNA-binding domain"/>
    <property type="match status" value="1"/>
</dbReference>
<dbReference type="Proteomes" id="UP000282582">
    <property type="component" value="Unassembled WGS sequence"/>
</dbReference>
<feature type="domain" description="Zn(2)-C6 fungal-type" evidence="7">
    <location>
        <begin position="52"/>
        <end position="82"/>
    </location>
</feature>
<dbReference type="InterPro" id="IPR007219">
    <property type="entry name" value="XnlR_reg_dom"/>
</dbReference>
<dbReference type="GO" id="GO:0000981">
    <property type="term" value="F:DNA-binding transcription factor activity, RNA polymerase II-specific"/>
    <property type="evidence" value="ECO:0007669"/>
    <property type="project" value="InterPro"/>
</dbReference>
<comment type="subcellular location">
    <subcellularLocation>
        <location evidence="1">Nucleus</location>
    </subcellularLocation>
</comment>
<dbReference type="GO" id="GO:0008270">
    <property type="term" value="F:zinc ion binding"/>
    <property type="evidence" value="ECO:0007669"/>
    <property type="project" value="InterPro"/>
</dbReference>
<comment type="caution">
    <text evidence="8">The sequence shown here is derived from an EMBL/GenBank/DDBJ whole genome shotgun (WGS) entry which is preliminary data.</text>
</comment>
<proteinExistence type="predicted"/>
<dbReference type="Pfam" id="PF04082">
    <property type="entry name" value="Fungal_trans"/>
    <property type="match status" value="1"/>
</dbReference>
<feature type="compositionally biased region" description="Polar residues" evidence="6">
    <location>
        <begin position="16"/>
        <end position="27"/>
    </location>
</feature>
<gene>
    <name evidence="8" type="ORF">D0868_11641</name>
</gene>
<accession>A0A3M6XXY8</accession>
<evidence type="ECO:0000259" key="7">
    <source>
        <dbReference type="PROSITE" id="PS50048"/>
    </source>
</evidence>
<dbReference type="CDD" id="cd12148">
    <property type="entry name" value="fungal_TF_MHR"/>
    <property type="match status" value="1"/>
</dbReference>
<dbReference type="EMBL" id="QWIK01001321">
    <property type="protein sequence ID" value="RMX95602.1"/>
    <property type="molecule type" value="Genomic_DNA"/>
</dbReference>
<keyword evidence="4" id="KW-0804">Transcription</keyword>
<dbReference type="GO" id="GO:0003677">
    <property type="term" value="F:DNA binding"/>
    <property type="evidence" value="ECO:0007669"/>
    <property type="project" value="InterPro"/>
</dbReference>
<keyword evidence="5" id="KW-0539">Nucleus</keyword>
<dbReference type="SMART" id="SM00066">
    <property type="entry name" value="GAL4"/>
    <property type="match status" value="1"/>
</dbReference>
<dbReference type="SMART" id="SM00906">
    <property type="entry name" value="Fungal_trans"/>
    <property type="match status" value="1"/>
</dbReference>
<dbReference type="Gene3D" id="4.10.240.10">
    <property type="entry name" value="Zn(2)-C6 fungal-type DNA-binding domain"/>
    <property type="match status" value="1"/>
</dbReference>
<dbReference type="PROSITE" id="PS00463">
    <property type="entry name" value="ZN2_CY6_FUNGAL_1"/>
    <property type="match status" value="1"/>
</dbReference>
<evidence type="ECO:0000256" key="5">
    <source>
        <dbReference type="ARBA" id="ARBA00023242"/>
    </source>
</evidence>